<feature type="compositionally biased region" description="Low complexity" evidence="1">
    <location>
        <begin position="256"/>
        <end position="268"/>
    </location>
</feature>
<protein>
    <recommendedName>
        <fullName evidence="4">Arrestin C-terminal-like domain-containing protein</fullName>
    </recommendedName>
</protein>
<sequence length="861" mass="93701">MQFSITVDNPDEDICVFQDAPGVVCGQVNIYTRKKAELREVDIRLICDELIDMFGSESGNGLYTNLQKTTKTINSWVVLPERPKAHVLEEGTHQYAFEVGLPAGLDATITMRSYKLEYFLEARLKHSSFFKPNEVVRIPIVLTQIPMSQNLHNDDAASLEISPVPNDCPLSMLRPCDVPIGSTPVVEFETLPIDQNFRFTRVTLALEEVVLMARPQRNAVSKSINVTETHISSPDRRPSGSRKRRSTLATLGSGGSSVSNRSSTMVNSEGLVGAGPQSVRRQSNAAAEENKSVFQLHVAHPLVRSKGNKLVGGSTICKVRDLVATPISLPSTAISTLQRIWISRNSHIQVHHQLSYTLEFQKVSNIPAAQQDPVTNSSHPRVLAVSEMYRSIGKSHIIRRDDLPDPSGLPISDDLLSKPRNKLVDLWEIAPRSTEDEPAERSISMTTMAPTEAPFPVLSKPAPVEPTMSFPLPYSDSGALASPAVLSHQPSMPALNPQFASSSSYVSPLPQPLPIHEAPTISTVQSHNSSYPARVVTPTSAAVTQVDPVPASPVAQESAQPGLLQSAQTVSMPVPVQNQVRAASPIGGFHLSAGFPGPAQLAAMGSAGMSPSGNPMFGLQLGHPPFMQPMTISMFNPMMGNMFSPMQIQQQILMFQEQQRMQQQMFFQQIAEQYSMFMQHPMMQPPTRDTGYQGYQEYQECQECQGCQEYQECQGCQEYQECRSARVPLAPLSGGMPGSPRTPSAFDSAVVTPQPTTQDVQPNAAPVDTEPSDMATISPTGSANAPTTAPVTATSTAMAAGAAPVEPQQAEPQAIRERIATSHHLNEIMDVPIDYSSPPPDYEEFAMPPPYDHQSSVGGRR</sequence>
<feature type="region of interest" description="Disordered" evidence="1">
    <location>
        <begin position="223"/>
        <end position="286"/>
    </location>
</feature>
<evidence type="ECO:0000313" key="2">
    <source>
        <dbReference type="EMBL" id="ORX73033.1"/>
    </source>
</evidence>
<evidence type="ECO:0008006" key="4">
    <source>
        <dbReference type="Google" id="ProtNLM"/>
    </source>
</evidence>
<dbReference type="SUPFAM" id="SSF81296">
    <property type="entry name" value="E set domains"/>
    <property type="match status" value="1"/>
</dbReference>
<accession>A0A1Y1WHP2</accession>
<feature type="compositionally biased region" description="Polar residues" evidence="1">
    <location>
        <begin position="223"/>
        <end position="232"/>
    </location>
</feature>
<feature type="region of interest" description="Disordered" evidence="1">
    <location>
        <begin position="819"/>
        <end position="861"/>
    </location>
</feature>
<gene>
    <name evidence="2" type="ORF">DL89DRAFT_290814</name>
</gene>
<name>A0A1Y1WHP2_9FUNG</name>
<dbReference type="Proteomes" id="UP000193922">
    <property type="component" value="Unassembled WGS sequence"/>
</dbReference>
<dbReference type="OrthoDB" id="5593193at2759"/>
<dbReference type="RefSeq" id="XP_040746373.1">
    <property type="nucleotide sequence ID" value="XM_040890133.1"/>
</dbReference>
<dbReference type="InterPro" id="IPR014752">
    <property type="entry name" value="Arrestin-like_C"/>
</dbReference>
<keyword evidence="3" id="KW-1185">Reference proteome</keyword>
<dbReference type="InterPro" id="IPR014756">
    <property type="entry name" value="Ig_E-set"/>
</dbReference>
<dbReference type="Gene3D" id="2.60.40.640">
    <property type="match status" value="1"/>
</dbReference>
<evidence type="ECO:0000313" key="3">
    <source>
        <dbReference type="Proteomes" id="UP000193922"/>
    </source>
</evidence>
<reference evidence="2 3" key="1">
    <citation type="submission" date="2016-07" db="EMBL/GenBank/DDBJ databases">
        <title>Pervasive Adenine N6-methylation of Active Genes in Fungi.</title>
        <authorList>
            <consortium name="DOE Joint Genome Institute"/>
            <person name="Mondo S.J."/>
            <person name="Dannebaum R.O."/>
            <person name="Kuo R.C."/>
            <person name="Labutti K."/>
            <person name="Haridas S."/>
            <person name="Kuo A."/>
            <person name="Salamov A."/>
            <person name="Ahrendt S.R."/>
            <person name="Lipzen A."/>
            <person name="Sullivan W."/>
            <person name="Andreopoulos W.B."/>
            <person name="Clum A."/>
            <person name="Lindquist E."/>
            <person name="Daum C."/>
            <person name="Ramamoorthy G.K."/>
            <person name="Gryganskyi A."/>
            <person name="Culley D."/>
            <person name="Magnuson J.K."/>
            <person name="James T.Y."/>
            <person name="O'Malley M.A."/>
            <person name="Stajich J.E."/>
            <person name="Spatafora J.W."/>
            <person name="Visel A."/>
            <person name="Grigoriev I.V."/>
        </authorList>
    </citation>
    <scope>NUCLEOTIDE SEQUENCE [LARGE SCALE GENOMIC DNA]</scope>
    <source>
        <strain evidence="2 3">ATCC 12442</strain>
    </source>
</reference>
<feature type="region of interest" description="Disordered" evidence="1">
    <location>
        <begin position="752"/>
        <end position="790"/>
    </location>
</feature>
<feature type="compositionally biased region" description="Polar residues" evidence="1">
    <location>
        <begin position="752"/>
        <end position="761"/>
    </location>
</feature>
<dbReference type="EMBL" id="MCFD01000002">
    <property type="protein sequence ID" value="ORX73033.1"/>
    <property type="molecule type" value="Genomic_DNA"/>
</dbReference>
<evidence type="ECO:0000256" key="1">
    <source>
        <dbReference type="SAM" id="MobiDB-lite"/>
    </source>
</evidence>
<comment type="caution">
    <text evidence="2">The sequence shown here is derived from an EMBL/GenBank/DDBJ whole genome shotgun (WGS) entry which is preliminary data.</text>
</comment>
<organism evidence="2 3">
    <name type="scientific">Linderina pennispora</name>
    <dbReference type="NCBI Taxonomy" id="61395"/>
    <lineage>
        <taxon>Eukaryota</taxon>
        <taxon>Fungi</taxon>
        <taxon>Fungi incertae sedis</taxon>
        <taxon>Zoopagomycota</taxon>
        <taxon>Kickxellomycotina</taxon>
        <taxon>Kickxellomycetes</taxon>
        <taxon>Kickxellales</taxon>
        <taxon>Kickxellaceae</taxon>
        <taxon>Linderina</taxon>
    </lineage>
</organism>
<dbReference type="GeneID" id="63806781"/>
<dbReference type="AlphaFoldDB" id="A0A1Y1WHP2"/>
<proteinExistence type="predicted"/>